<name>A0A0X8XCK0_HALHR</name>
<dbReference type="AlphaFoldDB" id="A0A0X8XCK0"/>
<evidence type="ECO:0000313" key="3">
    <source>
        <dbReference type="Proteomes" id="UP000218890"/>
    </source>
</evidence>
<evidence type="ECO:0008006" key="4">
    <source>
        <dbReference type="Google" id="ProtNLM"/>
    </source>
</evidence>
<organism evidence="2 3">
    <name type="scientific">Halorhodospira halochloris</name>
    <name type="common">Ectothiorhodospira halochloris</name>
    <dbReference type="NCBI Taxonomy" id="1052"/>
    <lineage>
        <taxon>Bacteria</taxon>
        <taxon>Pseudomonadati</taxon>
        <taxon>Pseudomonadota</taxon>
        <taxon>Gammaproteobacteria</taxon>
        <taxon>Chromatiales</taxon>
        <taxon>Ectothiorhodospiraceae</taxon>
        <taxon>Halorhodospira</taxon>
    </lineage>
</organism>
<feature type="compositionally biased region" description="Basic and acidic residues" evidence="1">
    <location>
        <begin position="40"/>
        <end position="72"/>
    </location>
</feature>
<feature type="region of interest" description="Disordered" evidence="1">
    <location>
        <begin position="20"/>
        <end position="72"/>
    </location>
</feature>
<dbReference type="EMBL" id="AP017372">
    <property type="protein sequence ID" value="BAU58164.1"/>
    <property type="molecule type" value="Genomic_DNA"/>
</dbReference>
<feature type="compositionally biased region" description="Basic and acidic residues" evidence="1">
    <location>
        <begin position="20"/>
        <end position="31"/>
    </location>
</feature>
<sequence>MAKVWVVAADAAKARLFESEQRSAKDMHELETWVNPELRQPAHDLTSDRPGRSFDSGGEGRHALAESSDVKEVESERFARELVKWLEHSYHEQRFNHLVIAAAPHFLGLLRQNMSKSLHQVISCEISKDICNLTKPEQIRQHLPDFLY</sequence>
<reference evidence="2" key="1">
    <citation type="submission" date="2016-02" db="EMBL/GenBank/DDBJ databases">
        <title>Halorhodospira halochloris DSM-1059 complete genome, version 2.</title>
        <authorList>
            <person name="Tsukatani Y."/>
        </authorList>
    </citation>
    <scope>NUCLEOTIDE SEQUENCE</scope>
    <source>
        <strain evidence="2">DSM 1059</strain>
    </source>
</reference>
<evidence type="ECO:0000256" key="1">
    <source>
        <dbReference type="SAM" id="MobiDB-lite"/>
    </source>
</evidence>
<dbReference type="KEGG" id="hhk:HH1059_14600"/>
<keyword evidence="3" id="KW-1185">Reference proteome</keyword>
<protein>
    <recommendedName>
        <fullName evidence="4">Host attachment protein</fullName>
    </recommendedName>
</protein>
<evidence type="ECO:0000313" key="2">
    <source>
        <dbReference type="EMBL" id="BAU58164.1"/>
    </source>
</evidence>
<dbReference type="InterPro" id="IPR019291">
    <property type="entry name" value="Host_attachment_protein"/>
</dbReference>
<accession>A0A0X8XCK0</accession>
<dbReference type="Proteomes" id="UP000218890">
    <property type="component" value="Chromosome"/>
</dbReference>
<proteinExistence type="predicted"/>
<dbReference type="OrthoDB" id="329419at2"/>
<dbReference type="RefSeq" id="WP_096409569.1">
    <property type="nucleotide sequence ID" value="NZ_AP017372.2"/>
</dbReference>
<dbReference type="Pfam" id="PF10116">
    <property type="entry name" value="Host_attach"/>
    <property type="match status" value="1"/>
</dbReference>
<gene>
    <name evidence="2" type="ORF">HH1059_14600</name>
</gene>